<organism evidence="1 2">
    <name type="scientific">Hyalomma asiaticum</name>
    <name type="common">Tick</name>
    <dbReference type="NCBI Taxonomy" id="266040"/>
    <lineage>
        <taxon>Eukaryota</taxon>
        <taxon>Metazoa</taxon>
        <taxon>Ecdysozoa</taxon>
        <taxon>Arthropoda</taxon>
        <taxon>Chelicerata</taxon>
        <taxon>Arachnida</taxon>
        <taxon>Acari</taxon>
        <taxon>Parasitiformes</taxon>
        <taxon>Ixodida</taxon>
        <taxon>Ixodoidea</taxon>
        <taxon>Ixodidae</taxon>
        <taxon>Hyalomminae</taxon>
        <taxon>Hyalomma</taxon>
    </lineage>
</organism>
<protein>
    <submittedName>
        <fullName evidence="1">Uncharacterized protein</fullName>
    </submittedName>
</protein>
<comment type="caution">
    <text evidence="1">The sequence shown here is derived from an EMBL/GenBank/DDBJ whole genome shotgun (WGS) entry which is preliminary data.</text>
</comment>
<evidence type="ECO:0000313" key="1">
    <source>
        <dbReference type="EMBL" id="KAH6924895.1"/>
    </source>
</evidence>
<name>A0ACB7RQV9_HYAAI</name>
<proteinExistence type="predicted"/>
<sequence length="247" mass="27373">MCSEVVVGLLAIFLFVAYSARPANETLAAQVILGKNRRDGDWLPPVFADIARTDDPPPDLEAALGEATRMQAYGIRLRSNITNNVIRLLPYEEMAVRMTSAPTAEKPPATSEKPRGGNASASFAIMLQVDNYDAHAARYLAEVFDEQPELLEGTMVVSPSPMFLFDLGGKNVDIVKALVWRPCYMTYEDAACTKRRYEKIGWHLAATAADWLLELSWEWGLLTRLTMASAVLVDASIASAEFVRRWS</sequence>
<reference evidence="1" key="1">
    <citation type="submission" date="2020-05" db="EMBL/GenBank/DDBJ databases">
        <title>Large-scale comparative analyses of tick genomes elucidate their genetic diversity and vector capacities.</title>
        <authorList>
            <person name="Jia N."/>
            <person name="Wang J."/>
            <person name="Shi W."/>
            <person name="Du L."/>
            <person name="Sun Y."/>
            <person name="Zhan W."/>
            <person name="Jiang J."/>
            <person name="Wang Q."/>
            <person name="Zhang B."/>
            <person name="Ji P."/>
            <person name="Sakyi L.B."/>
            <person name="Cui X."/>
            <person name="Yuan T."/>
            <person name="Jiang B."/>
            <person name="Yang W."/>
            <person name="Lam T.T.-Y."/>
            <person name="Chang Q."/>
            <person name="Ding S."/>
            <person name="Wang X."/>
            <person name="Zhu J."/>
            <person name="Ruan X."/>
            <person name="Zhao L."/>
            <person name="Wei J."/>
            <person name="Que T."/>
            <person name="Du C."/>
            <person name="Cheng J."/>
            <person name="Dai P."/>
            <person name="Han X."/>
            <person name="Huang E."/>
            <person name="Gao Y."/>
            <person name="Liu J."/>
            <person name="Shao H."/>
            <person name="Ye R."/>
            <person name="Li L."/>
            <person name="Wei W."/>
            <person name="Wang X."/>
            <person name="Wang C."/>
            <person name="Yang T."/>
            <person name="Huo Q."/>
            <person name="Li W."/>
            <person name="Guo W."/>
            <person name="Chen H."/>
            <person name="Zhou L."/>
            <person name="Ni X."/>
            <person name="Tian J."/>
            <person name="Zhou Y."/>
            <person name="Sheng Y."/>
            <person name="Liu T."/>
            <person name="Pan Y."/>
            <person name="Xia L."/>
            <person name="Li J."/>
            <person name="Zhao F."/>
            <person name="Cao W."/>
        </authorList>
    </citation>
    <scope>NUCLEOTIDE SEQUENCE</scope>
    <source>
        <strain evidence="1">Hyas-2018</strain>
    </source>
</reference>
<evidence type="ECO:0000313" key="2">
    <source>
        <dbReference type="Proteomes" id="UP000821845"/>
    </source>
</evidence>
<gene>
    <name evidence="1" type="ORF">HPB50_025910</name>
</gene>
<accession>A0ACB7RQV9</accession>
<dbReference type="Proteomes" id="UP000821845">
    <property type="component" value="Chromosome 8"/>
</dbReference>
<dbReference type="EMBL" id="CM023488">
    <property type="protein sequence ID" value="KAH6924895.1"/>
    <property type="molecule type" value="Genomic_DNA"/>
</dbReference>
<keyword evidence="2" id="KW-1185">Reference proteome</keyword>